<dbReference type="EMBL" id="JBFAQK010000065">
    <property type="protein sequence ID" value="MEV4685002.1"/>
    <property type="molecule type" value="Genomic_DNA"/>
</dbReference>
<organism evidence="3 4">
    <name type="scientific">Streptomyces kurssanovii</name>
    <dbReference type="NCBI Taxonomy" id="67312"/>
    <lineage>
        <taxon>Bacteria</taxon>
        <taxon>Bacillati</taxon>
        <taxon>Actinomycetota</taxon>
        <taxon>Actinomycetes</taxon>
        <taxon>Kitasatosporales</taxon>
        <taxon>Streptomycetaceae</taxon>
        <taxon>Streptomyces</taxon>
    </lineage>
</organism>
<dbReference type="PANTHER" id="PTHR34512:SF30">
    <property type="entry name" value="OUTER MEMBRANE PROTEIN ASSEMBLY FACTOR BAMB"/>
    <property type="match status" value="1"/>
</dbReference>
<proteinExistence type="predicted"/>
<accession>A0ABV3I2F5</accession>
<dbReference type="InterPro" id="IPR002372">
    <property type="entry name" value="PQQ_rpt_dom"/>
</dbReference>
<feature type="region of interest" description="Disordered" evidence="1">
    <location>
        <begin position="1"/>
        <end position="23"/>
    </location>
</feature>
<feature type="domain" description="Pyrrolo-quinoline quinone repeat" evidence="2">
    <location>
        <begin position="44"/>
        <end position="182"/>
    </location>
</feature>
<sequence>MPDDRPPLTISAGGGKSRWTLRAPGGTLSSPVVVGDTVHVVVSDSRVGAVDVHGGRVRWCSDELTKPDGEGIVRAGGTVVVPVNRDYERSGFVALDAETGEVRWKRRRSRLRQAAAAGSTVVLWNDEDGGQITGVDASTGETLWEDEFSKIYGLLVRGGTVILDTAGFRALDARTGDELWQNGYGDLLGQGEEADAALFHTWRRGELCVRATDTGEVLSRTSFPKRVVKDLGPPPALVDGGRALFSEALGRRIRLLAWSGRDRATPLIGVRLGLRRFTSFSQPAVCVGDRVYATTWRDRLYVAEVGGRRGLRRLRLTARDGRAVDAEKIAAGHRHLFVSDGDRVGAVRDGRLLWVADSGVWERPVPLGADRVLFLASSRDGTGGLLHCADAETGRRS</sequence>
<evidence type="ECO:0000313" key="4">
    <source>
        <dbReference type="Proteomes" id="UP001552521"/>
    </source>
</evidence>
<dbReference type="PANTHER" id="PTHR34512">
    <property type="entry name" value="CELL SURFACE PROTEIN"/>
    <property type="match status" value="1"/>
</dbReference>
<protein>
    <submittedName>
        <fullName evidence="3">PQQ-binding-like beta-propeller repeat protein</fullName>
    </submittedName>
</protein>
<dbReference type="Gene3D" id="2.40.10.480">
    <property type="match status" value="3"/>
</dbReference>
<dbReference type="InterPro" id="IPR015943">
    <property type="entry name" value="WD40/YVTN_repeat-like_dom_sf"/>
</dbReference>
<dbReference type="Proteomes" id="UP001552521">
    <property type="component" value="Unassembled WGS sequence"/>
</dbReference>
<gene>
    <name evidence="3" type="ORF">AB0K36_30030</name>
</gene>
<dbReference type="Pfam" id="PF13360">
    <property type="entry name" value="PQQ_2"/>
    <property type="match status" value="1"/>
</dbReference>
<evidence type="ECO:0000256" key="1">
    <source>
        <dbReference type="SAM" id="MobiDB-lite"/>
    </source>
</evidence>
<dbReference type="SUPFAM" id="SSF63825">
    <property type="entry name" value="YWTD domain"/>
    <property type="match status" value="1"/>
</dbReference>
<comment type="caution">
    <text evidence="3">The sequence shown here is derived from an EMBL/GenBank/DDBJ whole genome shotgun (WGS) entry which is preliminary data.</text>
</comment>
<dbReference type="Gene3D" id="2.130.10.10">
    <property type="entry name" value="YVTN repeat-like/Quinoprotein amine dehydrogenase"/>
    <property type="match status" value="1"/>
</dbReference>
<dbReference type="InterPro" id="IPR018391">
    <property type="entry name" value="PQQ_b-propeller_rpt"/>
</dbReference>
<dbReference type="InterPro" id="IPR011047">
    <property type="entry name" value="Quinoprotein_ADH-like_sf"/>
</dbReference>
<keyword evidence="4" id="KW-1185">Reference proteome</keyword>
<dbReference type="SMART" id="SM00564">
    <property type="entry name" value="PQQ"/>
    <property type="match status" value="3"/>
</dbReference>
<name>A0ABV3I2F5_9ACTN</name>
<dbReference type="SUPFAM" id="SSF50998">
    <property type="entry name" value="Quinoprotein alcohol dehydrogenase-like"/>
    <property type="match status" value="1"/>
</dbReference>
<evidence type="ECO:0000313" key="3">
    <source>
        <dbReference type="EMBL" id="MEV4685002.1"/>
    </source>
</evidence>
<reference evidence="3 4" key="1">
    <citation type="submission" date="2024-06" db="EMBL/GenBank/DDBJ databases">
        <title>The Natural Products Discovery Center: Release of the First 8490 Sequenced Strains for Exploring Actinobacteria Biosynthetic Diversity.</title>
        <authorList>
            <person name="Kalkreuter E."/>
            <person name="Kautsar S.A."/>
            <person name="Yang D."/>
            <person name="Bader C.D."/>
            <person name="Teijaro C.N."/>
            <person name="Fluegel L."/>
            <person name="Davis C.M."/>
            <person name="Simpson J.R."/>
            <person name="Lauterbach L."/>
            <person name="Steele A.D."/>
            <person name="Gui C."/>
            <person name="Meng S."/>
            <person name="Li G."/>
            <person name="Viehrig K."/>
            <person name="Ye F."/>
            <person name="Su P."/>
            <person name="Kiefer A.F."/>
            <person name="Nichols A."/>
            <person name="Cepeda A.J."/>
            <person name="Yan W."/>
            <person name="Fan B."/>
            <person name="Jiang Y."/>
            <person name="Adhikari A."/>
            <person name="Zheng C.-J."/>
            <person name="Schuster L."/>
            <person name="Cowan T.M."/>
            <person name="Smanski M.J."/>
            <person name="Chevrette M.G."/>
            <person name="De Carvalho L.P.S."/>
            <person name="Shen B."/>
        </authorList>
    </citation>
    <scope>NUCLEOTIDE SEQUENCE [LARGE SCALE GENOMIC DNA]</scope>
    <source>
        <strain evidence="3 4">NPDC049344</strain>
    </source>
</reference>
<evidence type="ECO:0000259" key="2">
    <source>
        <dbReference type="Pfam" id="PF13360"/>
    </source>
</evidence>
<dbReference type="RefSeq" id="WP_364600308.1">
    <property type="nucleotide sequence ID" value="NZ_JBFAQK010000065.1"/>
</dbReference>